<proteinExistence type="predicted"/>
<dbReference type="InterPro" id="IPR053157">
    <property type="entry name" value="Sterol_Uptake_Regulator"/>
</dbReference>
<organism evidence="1 2">
    <name type="scientific">Penicillium subrubescens</name>
    <dbReference type="NCBI Taxonomy" id="1316194"/>
    <lineage>
        <taxon>Eukaryota</taxon>
        <taxon>Fungi</taxon>
        <taxon>Dikarya</taxon>
        <taxon>Ascomycota</taxon>
        <taxon>Pezizomycotina</taxon>
        <taxon>Eurotiomycetes</taxon>
        <taxon>Eurotiomycetidae</taxon>
        <taxon>Eurotiales</taxon>
        <taxon>Aspergillaceae</taxon>
        <taxon>Penicillium</taxon>
    </lineage>
</organism>
<dbReference type="Proteomes" id="UP000186955">
    <property type="component" value="Unassembled WGS sequence"/>
</dbReference>
<evidence type="ECO:0000313" key="2">
    <source>
        <dbReference type="Proteomes" id="UP000186955"/>
    </source>
</evidence>
<keyword evidence="2" id="KW-1185">Reference proteome</keyword>
<sequence length="222" mass="25243">MQLFHHAFTVTSLSFVKDELDREFWQSVLPRIATGHDYVMDGSLAVAALHLASLEPERSAHWLETALIYQNSAITGLSRHLATSKQNYEALFSCSIFNLIFVTAYPGIYGDGNPVDPLNPHQEIYRSTHDLLLKAIEGWPTEDSISWPIEIGDPYVDLVKQGDWMARIMLLFHGLGMHLMSRKWFARGSGRRLVLGILQPLEGKVPPEWLDMTQWIREAVDI</sequence>
<dbReference type="STRING" id="1316194.A0A1Q5UG62"/>
<reference evidence="1 2" key="1">
    <citation type="submission" date="2016-10" db="EMBL/GenBank/DDBJ databases">
        <title>Genome sequence of the ascomycete fungus Penicillium subrubescens.</title>
        <authorList>
            <person name="De Vries R.P."/>
            <person name="Peng M."/>
            <person name="Dilokpimol A."/>
            <person name="Hilden K."/>
            <person name="Makela M.R."/>
            <person name="Grigoriev I."/>
            <person name="Riley R."/>
            <person name="Granchi Z."/>
        </authorList>
    </citation>
    <scope>NUCLEOTIDE SEQUENCE [LARGE SCALE GENOMIC DNA]</scope>
    <source>
        <strain evidence="1 2">CBS 132785</strain>
    </source>
</reference>
<accession>A0A1Q5UG62</accession>
<dbReference type="GO" id="GO:0001228">
    <property type="term" value="F:DNA-binding transcription activator activity, RNA polymerase II-specific"/>
    <property type="evidence" value="ECO:0007669"/>
    <property type="project" value="TreeGrafter"/>
</dbReference>
<name>A0A1Q5UG62_9EURO</name>
<evidence type="ECO:0008006" key="3">
    <source>
        <dbReference type="Google" id="ProtNLM"/>
    </source>
</evidence>
<dbReference type="PANTHER" id="PTHR47784">
    <property type="entry name" value="STEROL UPTAKE CONTROL PROTEIN 2"/>
    <property type="match status" value="1"/>
</dbReference>
<dbReference type="AlphaFoldDB" id="A0A1Q5UG62"/>
<protein>
    <recommendedName>
        <fullName evidence="3">Sterol uptake control protein 2</fullName>
    </recommendedName>
</protein>
<dbReference type="InterPro" id="IPR021858">
    <property type="entry name" value="Fun_TF"/>
</dbReference>
<evidence type="ECO:0000313" key="1">
    <source>
        <dbReference type="EMBL" id="OKP11452.1"/>
    </source>
</evidence>
<dbReference type="Pfam" id="PF11951">
    <property type="entry name" value="Fungal_trans_2"/>
    <property type="match status" value="1"/>
</dbReference>
<comment type="caution">
    <text evidence="1">The sequence shown here is derived from an EMBL/GenBank/DDBJ whole genome shotgun (WGS) entry which is preliminary data.</text>
</comment>
<gene>
    <name evidence="1" type="ORF">PENSUB_2938</name>
</gene>
<dbReference type="EMBL" id="MNBE01000277">
    <property type="protein sequence ID" value="OKP11452.1"/>
    <property type="molecule type" value="Genomic_DNA"/>
</dbReference>
<dbReference type="PANTHER" id="PTHR47784:SF14">
    <property type="entry name" value="ZN(II)2CYS6 TRANSCRIPTION FACTOR (EUROFUNG)"/>
    <property type="match status" value="1"/>
</dbReference>